<dbReference type="EMBL" id="LR134359">
    <property type="protein sequence ID" value="VEG59909.1"/>
    <property type="molecule type" value="Genomic_DNA"/>
</dbReference>
<evidence type="ECO:0000313" key="1">
    <source>
        <dbReference type="EMBL" id="VEG59909.1"/>
    </source>
</evidence>
<organism evidence="1 2">
    <name type="scientific">Campylobacter jejuni subsp. doylei</name>
    <dbReference type="NCBI Taxonomy" id="32021"/>
    <lineage>
        <taxon>Bacteria</taxon>
        <taxon>Pseudomonadati</taxon>
        <taxon>Campylobacterota</taxon>
        <taxon>Epsilonproteobacteria</taxon>
        <taxon>Campylobacterales</taxon>
        <taxon>Campylobacteraceae</taxon>
        <taxon>Campylobacter</taxon>
    </lineage>
</organism>
<protein>
    <submittedName>
        <fullName evidence="1">Phage tail protein</fullName>
    </submittedName>
</protein>
<dbReference type="AlphaFoldDB" id="A0A3S4U4A7"/>
<accession>A0A3S4U4A7</accession>
<name>A0A3S4U4A7_CAMJU</name>
<dbReference type="Proteomes" id="UP000275504">
    <property type="component" value="Chromosome"/>
</dbReference>
<sequence length="91" mass="10414">MEIEIESKNDSFNTSVEISGETIELLPFQTTFLENEIQSTKNVFEFLCVKYQKLILILKECINGKESILYHTTKIGMANLLQPVLVEMVSI</sequence>
<reference evidence="1 2" key="1">
    <citation type="submission" date="2018-12" db="EMBL/GenBank/DDBJ databases">
        <authorList>
            <consortium name="Pathogen Informatics"/>
        </authorList>
    </citation>
    <scope>NUCLEOTIDE SEQUENCE [LARGE SCALE GENOMIC DNA]</scope>
    <source>
        <strain evidence="1 2">NCTC11951</strain>
    </source>
</reference>
<proteinExistence type="predicted"/>
<evidence type="ECO:0000313" key="2">
    <source>
        <dbReference type="Proteomes" id="UP000275504"/>
    </source>
</evidence>
<gene>
    <name evidence="1" type="ORF">NCTC11951_00002</name>
</gene>